<dbReference type="InterPro" id="IPR050272">
    <property type="entry name" value="Isochorismatase-like_hydrls"/>
</dbReference>
<accession>A0ABS4PVB0</accession>
<sequence length="255" mass="27829">MADLKAMAARLTCERGCVKATKTGSIGMSDTALLMIDMQNGYLADDGTRDALGWPPIWRLSETIAACGKLLDEARKQHLPVIYSRSVGSAAGSLGENPRYARFMELRASRLPSISVDQQVWKGQIMEAVAPQPADVVLDKTRASFFEYTELEPILRNLGVSRLIVAGLQTNVCVEATARAALSRNFEVAVADDAVSTDGPALHHAALNSMRVLYVEIAPWSELLAPGAAWDRAFTTPDYGRDPEYWSEITAARRT</sequence>
<dbReference type="EC" id="3.5.1.110" evidence="3"/>
<dbReference type="CDD" id="cd00431">
    <property type="entry name" value="cysteine_hydrolases"/>
    <property type="match status" value="1"/>
</dbReference>
<evidence type="ECO:0000256" key="1">
    <source>
        <dbReference type="ARBA" id="ARBA00022801"/>
    </source>
</evidence>
<dbReference type="GO" id="GO:0016787">
    <property type="term" value="F:hydrolase activity"/>
    <property type="evidence" value="ECO:0007669"/>
    <property type="project" value="UniProtKB-KW"/>
</dbReference>
<dbReference type="EMBL" id="JAGGMS010000001">
    <property type="protein sequence ID" value="MBP2182840.1"/>
    <property type="molecule type" value="Genomic_DNA"/>
</dbReference>
<proteinExistence type="predicted"/>
<name>A0ABS4PVB0_9PSEU</name>
<dbReference type="InterPro" id="IPR036380">
    <property type="entry name" value="Isochorismatase-like_sf"/>
</dbReference>
<evidence type="ECO:0000313" key="4">
    <source>
        <dbReference type="Proteomes" id="UP000741013"/>
    </source>
</evidence>
<dbReference type="PANTHER" id="PTHR43540">
    <property type="entry name" value="PEROXYUREIDOACRYLATE/UREIDOACRYLATE AMIDOHYDROLASE-RELATED"/>
    <property type="match status" value="1"/>
</dbReference>
<evidence type="ECO:0000259" key="2">
    <source>
        <dbReference type="Pfam" id="PF00857"/>
    </source>
</evidence>
<keyword evidence="1 3" id="KW-0378">Hydrolase</keyword>
<organism evidence="3 4">
    <name type="scientific">Amycolatopsis magusensis</name>
    <dbReference type="NCBI Taxonomy" id="882444"/>
    <lineage>
        <taxon>Bacteria</taxon>
        <taxon>Bacillati</taxon>
        <taxon>Actinomycetota</taxon>
        <taxon>Actinomycetes</taxon>
        <taxon>Pseudonocardiales</taxon>
        <taxon>Pseudonocardiaceae</taxon>
        <taxon>Amycolatopsis</taxon>
    </lineage>
</organism>
<dbReference type="Gene3D" id="3.40.50.850">
    <property type="entry name" value="Isochorismatase-like"/>
    <property type="match status" value="1"/>
</dbReference>
<comment type="caution">
    <text evidence="3">The sequence shown here is derived from an EMBL/GenBank/DDBJ whole genome shotgun (WGS) entry which is preliminary data.</text>
</comment>
<dbReference type="SUPFAM" id="SSF52499">
    <property type="entry name" value="Isochorismatase-like hydrolases"/>
    <property type="match status" value="1"/>
</dbReference>
<reference evidence="3 4" key="1">
    <citation type="submission" date="2021-03" db="EMBL/GenBank/DDBJ databases">
        <title>Sequencing the genomes of 1000 actinobacteria strains.</title>
        <authorList>
            <person name="Klenk H.-P."/>
        </authorList>
    </citation>
    <scope>NUCLEOTIDE SEQUENCE [LARGE SCALE GENOMIC DNA]</scope>
    <source>
        <strain evidence="3 4">DSM 45510</strain>
    </source>
</reference>
<feature type="domain" description="Isochorismatase-like" evidence="2">
    <location>
        <begin position="31"/>
        <end position="216"/>
    </location>
</feature>
<keyword evidence="4" id="KW-1185">Reference proteome</keyword>
<gene>
    <name evidence="3" type="ORF">JOM49_004366</name>
</gene>
<dbReference type="Proteomes" id="UP000741013">
    <property type="component" value="Unassembled WGS sequence"/>
</dbReference>
<dbReference type="RefSeq" id="WP_245369408.1">
    <property type="nucleotide sequence ID" value="NZ_JAGGMS010000001.1"/>
</dbReference>
<dbReference type="InterPro" id="IPR000868">
    <property type="entry name" value="Isochorismatase-like_dom"/>
</dbReference>
<protein>
    <submittedName>
        <fullName evidence="3">Ureidoacrylate peracid hydrolase</fullName>
        <ecNumber evidence="3">3.5.1.110</ecNumber>
    </submittedName>
</protein>
<evidence type="ECO:0000313" key="3">
    <source>
        <dbReference type="EMBL" id="MBP2182840.1"/>
    </source>
</evidence>
<dbReference type="Pfam" id="PF00857">
    <property type="entry name" value="Isochorismatase"/>
    <property type="match status" value="1"/>
</dbReference>